<gene>
    <name evidence="2" type="ORF">CEURO_LOCUS18701</name>
</gene>
<comment type="caution">
    <text evidence="2">The sequence shown here is derived from an EMBL/GenBank/DDBJ whole genome shotgun (WGS) entry which is preliminary data.</text>
</comment>
<proteinExistence type="predicted"/>
<evidence type="ECO:0000313" key="2">
    <source>
        <dbReference type="EMBL" id="CAH9110068.1"/>
    </source>
</evidence>
<feature type="region of interest" description="Disordered" evidence="1">
    <location>
        <begin position="1"/>
        <end position="29"/>
    </location>
</feature>
<sequence>MFSVDELDSTKMPSKPLPPSDAGQVYTSH</sequence>
<dbReference type="EMBL" id="CAMAPE010000053">
    <property type="protein sequence ID" value="CAH9110068.1"/>
    <property type="molecule type" value="Genomic_DNA"/>
</dbReference>
<dbReference type="Proteomes" id="UP001152484">
    <property type="component" value="Unassembled WGS sequence"/>
</dbReference>
<reference evidence="2" key="1">
    <citation type="submission" date="2022-07" db="EMBL/GenBank/DDBJ databases">
        <authorList>
            <person name="Macas J."/>
            <person name="Novak P."/>
            <person name="Neumann P."/>
        </authorList>
    </citation>
    <scope>NUCLEOTIDE SEQUENCE</scope>
</reference>
<evidence type="ECO:0000313" key="3">
    <source>
        <dbReference type="Proteomes" id="UP001152484"/>
    </source>
</evidence>
<evidence type="ECO:0000256" key="1">
    <source>
        <dbReference type="SAM" id="MobiDB-lite"/>
    </source>
</evidence>
<protein>
    <submittedName>
        <fullName evidence="2">Uncharacterized protein</fullName>
    </submittedName>
</protein>
<organism evidence="2 3">
    <name type="scientific">Cuscuta europaea</name>
    <name type="common">European dodder</name>
    <dbReference type="NCBI Taxonomy" id="41803"/>
    <lineage>
        <taxon>Eukaryota</taxon>
        <taxon>Viridiplantae</taxon>
        <taxon>Streptophyta</taxon>
        <taxon>Embryophyta</taxon>
        <taxon>Tracheophyta</taxon>
        <taxon>Spermatophyta</taxon>
        <taxon>Magnoliopsida</taxon>
        <taxon>eudicotyledons</taxon>
        <taxon>Gunneridae</taxon>
        <taxon>Pentapetalae</taxon>
        <taxon>asterids</taxon>
        <taxon>lamiids</taxon>
        <taxon>Solanales</taxon>
        <taxon>Convolvulaceae</taxon>
        <taxon>Cuscuteae</taxon>
        <taxon>Cuscuta</taxon>
        <taxon>Cuscuta subgen. Cuscuta</taxon>
    </lineage>
</organism>
<dbReference type="AlphaFoldDB" id="A0A9P0ZRY5"/>
<name>A0A9P0ZRY5_CUSEU</name>
<accession>A0A9P0ZRY5</accession>
<keyword evidence="3" id="KW-1185">Reference proteome</keyword>